<protein>
    <recommendedName>
        <fullName evidence="9">ABC transmembrane type-2 domain-containing protein</fullName>
    </recommendedName>
</protein>
<keyword evidence="5 8" id="KW-0812">Transmembrane</keyword>
<evidence type="ECO:0000256" key="2">
    <source>
        <dbReference type="ARBA" id="ARBA00007783"/>
    </source>
</evidence>
<feature type="transmembrane region" description="Helical" evidence="8">
    <location>
        <begin position="231"/>
        <end position="249"/>
    </location>
</feature>
<dbReference type="Proteomes" id="UP000220527">
    <property type="component" value="Unassembled WGS sequence"/>
</dbReference>
<comment type="similarity">
    <text evidence="2">Belongs to the ABC-2 integral membrane protein family.</text>
</comment>
<dbReference type="PROSITE" id="PS51012">
    <property type="entry name" value="ABC_TM2"/>
    <property type="match status" value="1"/>
</dbReference>
<dbReference type="PANTHER" id="PTHR30294:SF38">
    <property type="entry name" value="TRANSPORT PERMEASE PROTEIN"/>
    <property type="match status" value="1"/>
</dbReference>
<evidence type="ECO:0000313" key="11">
    <source>
        <dbReference type="Proteomes" id="UP000220527"/>
    </source>
</evidence>
<keyword evidence="6 8" id="KW-1133">Transmembrane helix</keyword>
<dbReference type="OrthoDB" id="3078158at2"/>
<gene>
    <name evidence="10" type="ORF">CJ255_00995</name>
</gene>
<evidence type="ECO:0000256" key="6">
    <source>
        <dbReference type="ARBA" id="ARBA00022989"/>
    </source>
</evidence>
<dbReference type="InterPro" id="IPR047817">
    <property type="entry name" value="ABC2_TM_bact-type"/>
</dbReference>
<keyword evidence="4" id="KW-1003">Cell membrane</keyword>
<dbReference type="PANTHER" id="PTHR30294">
    <property type="entry name" value="MEMBRANE COMPONENT OF ABC TRANSPORTER YHHJ-RELATED"/>
    <property type="match status" value="1"/>
</dbReference>
<dbReference type="RefSeq" id="WP_097642224.1">
    <property type="nucleotide sequence ID" value="NZ_NQWI01000002.1"/>
</dbReference>
<feature type="transmembrane region" description="Helical" evidence="8">
    <location>
        <begin position="348"/>
        <end position="367"/>
    </location>
</feature>
<evidence type="ECO:0000256" key="4">
    <source>
        <dbReference type="ARBA" id="ARBA00022475"/>
    </source>
</evidence>
<feature type="transmembrane region" description="Helical" evidence="8">
    <location>
        <begin position="20"/>
        <end position="45"/>
    </location>
</feature>
<evidence type="ECO:0000313" key="10">
    <source>
        <dbReference type="EMBL" id="PDW04986.1"/>
    </source>
</evidence>
<keyword evidence="11" id="KW-1185">Reference proteome</keyword>
<evidence type="ECO:0000256" key="5">
    <source>
        <dbReference type="ARBA" id="ARBA00022692"/>
    </source>
</evidence>
<name>A0A2A6RPX9_9CHLR</name>
<evidence type="ECO:0000256" key="7">
    <source>
        <dbReference type="ARBA" id="ARBA00023136"/>
    </source>
</evidence>
<reference evidence="11" key="1">
    <citation type="submission" date="2017-08" db="EMBL/GenBank/DDBJ databases">
        <authorList>
            <person name="Grouzdev D.S."/>
            <person name="Gaisin V.A."/>
            <person name="Rysina M.S."/>
            <person name="Gorlenko V.M."/>
        </authorList>
    </citation>
    <scope>NUCLEOTIDE SEQUENCE [LARGE SCALE GENOMIC DNA]</scope>
    <source>
        <strain evidence="11">Kir15-3F</strain>
    </source>
</reference>
<dbReference type="AlphaFoldDB" id="A0A2A6RPX9"/>
<comment type="subcellular location">
    <subcellularLocation>
        <location evidence="1">Cell membrane</location>
        <topology evidence="1">Multi-pass membrane protein</topology>
    </subcellularLocation>
</comment>
<dbReference type="GO" id="GO:0140359">
    <property type="term" value="F:ABC-type transporter activity"/>
    <property type="evidence" value="ECO:0007669"/>
    <property type="project" value="InterPro"/>
</dbReference>
<evidence type="ECO:0000256" key="8">
    <source>
        <dbReference type="SAM" id="Phobius"/>
    </source>
</evidence>
<evidence type="ECO:0000259" key="9">
    <source>
        <dbReference type="PROSITE" id="PS51012"/>
    </source>
</evidence>
<dbReference type="EMBL" id="NQWI01000002">
    <property type="protein sequence ID" value="PDW04986.1"/>
    <property type="molecule type" value="Genomic_DNA"/>
</dbReference>
<keyword evidence="7 8" id="KW-0472">Membrane</keyword>
<dbReference type="Gene3D" id="3.40.1710.10">
    <property type="entry name" value="abc type-2 transporter like domain"/>
    <property type="match status" value="1"/>
</dbReference>
<dbReference type="InterPro" id="IPR051449">
    <property type="entry name" value="ABC-2_transporter_component"/>
</dbReference>
<feature type="transmembrane region" description="Helical" evidence="8">
    <location>
        <begin position="401"/>
        <end position="421"/>
    </location>
</feature>
<proteinExistence type="inferred from homology"/>
<evidence type="ECO:0000256" key="3">
    <source>
        <dbReference type="ARBA" id="ARBA00022448"/>
    </source>
</evidence>
<organism evidence="10 11">
    <name type="scientific">Candidatus Viridilinea mediisalina</name>
    <dbReference type="NCBI Taxonomy" id="2024553"/>
    <lineage>
        <taxon>Bacteria</taxon>
        <taxon>Bacillati</taxon>
        <taxon>Chloroflexota</taxon>
        <taxon>Chloroflexia</taxon>
        <taxon>Chloroflexales</taxon>
        <taxon>Chloroflexineae</taxon>
        <taxon>Oscillochloridaceae</taxon>
        <taxon>Candidatus Viridilinea</taxon>
    </lineage>
</organism>
<dbReference type="Pfam" id="PF12698">
    <property type="entry name" value="ABC2_membrane_3"/>
    <property type="match status" value="1"/>
</dbReference>
<comment type="caution">
    <text evidence="10">The sequence shown here is derived from an EMBL/GenBank/DDBJ whole genome shotgun (WGS) entry which is preliminary data.</text>
</comment>
<dbReference type="GO" id="GO:0005886">
    <property type="term" value="C:plasma membrane"/>
    <property type="evidence" value="ECO:0007669"/>
    <property type="project" value="UniProtKB-SubCell"/>
</dbReference>
<dbReference type="InterPro" id="IPR013525">
    <property type="entry name" value="ABC2_TM"/>
</dbReference>
<accession>A0A2A6RPX9</accession>
<feature type="transmembrane region" description="Helical" evidence="8">
    <location>
        <begin position="315"/>
        <end position="336"/>
    </location>
</feature>
<keyword evidence="3" id="KW-0813">Transport</keyword>
<evidence type="ECO:0000256" key="1">
    <source>
        <dbReference type="ARBA" id="ARBA00004651"/>
    </source>
</evidence>
<sequence>MLNQILATTIKDLKLMRNDLSALVLLFMMPLVFILLMSLALANLFDGGEGSPVTIMLVNEDQGAIGAQVFADLKHADGFTMMTTWEDEPLTRAQAEALIIDRSQPIAVVIPAGFSEAVSAAVFGESSNAPSGEIILMSDPALPIQVLGPVQGAMSGLSQQAASQAIAPQGMALLLDTIEQQGGSIPGEAREHSLEVITEGNASDGPLVSLNIQSPAGMQTVRRPNAVEQNVPGYTLFGVFFITQMLAGSMMEEQRSGTFRRLLTAPVPRWALLLGKLLAFFLINLIQIVLMFAVGIFVLPLFGAPALGLGEHPLALIPVAIAVSLSANGLGLLIAALSRTAEQANGMALLFILPMAVLGGVMAPRFIMPPALQTIGLASPHTWALQGFQDVIMRGANFSGIMLETTVLLLFAFVFFSLALWRLRWV</sequence>
<feature type="domain" description="ABC transmembrane type-2" evidence="9">
    <location>
        <begin position="194"/>
        <end position="426"/>
    </location>
</feature>
<feature type="transmembrane region" description="Helical" evidence="8">
    <location>
        <begin position="270"/>
        <end position="303"/>
    </location>
</feature>